<feature type="signal peptide" evidence="2">
    <location>
        <begin position="1"/>
        <end position="20"/>
    </location>
</feature>
<organism evidence="4 5">
    <name type="scientific">Cellulosilyticum lentocellum (strain ATCC 49066 / DSM 5427 / NCIMB 11756 / RHM5)</name>
    <name type="common">Clostridium lentocellum</name>
    <dbReference type="NCBI Taxonomy" id="642492"/>
    <lineage>
        <taxon>Bacteria</taxon>
        <taxon>Bacillati</taxon>
        <taxon>Bacillota</taxon>
        <taxon>Clostridia</taxon>
        <taxon>Lachnospirales</taxon>
        <taxon>Cellulosilyticaceae</taxon>
        <taxon>Cellulosilyticum</taxon>
    </lineage>
</organism>
<proteinExistence type="predicted"/>
<gene>
    <name evidence="4" type="ordered locus">Clole_3825</name>
</gene>
<dbReference type="eggNOG" id="COG4632">
    <property type="taxonomic scope" value="Bacteria"/>
</dbReference>
<feature type="domain" description="SLH" evidence="3">
    <location>
        <begin position="301"/>
        <end position="363"/>
    </location>
</feature>
<evidence type="ECO:0000313" key="4">
    <source>
        <dbReference type="EMBL" id="ADZ85505.1"/>
    </source>
</evidence>
<feature type="domain" description="SLH" evidence="3">
    <location>
        <begin position="437"/>
        <end position="499"/>
    </location>
</feature>
<dbReference type="KEGG" id="cle:Clole_3825"/>
<dbReference type="Proteomes" id="UP000008467">
    <property type="component" value="Chromosome"/>
</dbReference>
<feature type="domain" description="SLH" evidence="3">
    <location>
        <begin position="374"/>
        <end position="434"/>
    </location>
</feature>
<evidence type="ECO:0000313" key="5">
    <source>
        <dbReference type="Proteomes" id="UP000008467"/>
    </source>
</evidence>
<dbReference type="EMBL" id="CP002582">
    <property type="protein sequence ID" value="ADZ85505.1"/>
    <property type="molecule type" value="Genomic_DNA"/>
</dbReference>
<sequence length="507" mass="56190">MKKILTLGISFMLFATSTFAAEGEMGSFGGITPGVKLETLTSMAQTSKKSTTSKYTLPYKENIYLTGKAELVEGTVTISPGKGVDKEKAEGTYTERYVMEAANTDGTVKLTRDITFETQYIYEANRKQTTKVTKAKKWKEIITVKGQSYTLDNTKSQYSKSVLEDDTPGVLYYRGDVHYEAVYEGVGNPGEEKNIVIAVNAPIYGYEQAFAKTETQKREITIDLASGKGYAVEETPTVTVYRDIQYGANEPTAISMAGNYKEIIRSEGALSYNILQGNIGLYDDELSGMMNIESSPTVEQLSIPTSLNLKGHPAETQIKKMYSMKIFDENPLTFSPNQIVTKKEYVKMLVKALQIPLPEENSKSTRSSSKKQVEPSPFKDISEGDSYYPYAVAAYKAGLIDGGYFNGNTSMTRELMYLLNVKAIGLERLGLGTMDSYTPFVDDGQISSWAKSSIYAASNLGIITPSNGYILPKKLVTKAECATFLDQLINYLRYELQKDYNDKMLIG</sequence>
<protein>
    <recommendedName>
        <fullName evidence="3">SLH domain-containing protein</fullName>
    </recommendedName>
</protein>
<dbReference type="Pfam" id="PF00395">
    <property type="entry name" value="SLH"/>
    <property type="match status" value="2"/>
</dbReference>
<accession>F2JIN5</accession>
<reference evidence="4 5" key="1">
    <citation type="journal article" date="2011" name="J. Bacteriol.">
        <title>Complete genome sequence of the cellulose-degrading bacterium Cellulosilyticum lentocellum.</title>
        <authorList>
            <consortium name="US DOE Joint Genome Institute"/>
            <person name="Miller D.A."/>
            <person name="Suen G."/>
            <person name="Bruce D."/>
            <person name="Copeland A."/>
            <person name="Cheng J.F."/>
            <person name="Detter C."/>
            <person name="Goodwin L.A."/>
            <person name="Han C.S."/>
            <person name="Hauser L.J."/>
            <person name="Land M.L."/>
            <person name="Lapidus A."/>
            <person name="Lucas S."/>
            <person name="Meincke L."/>
            <person name="Pitluck S."/>
            <person name="Tapia R."/>
            <person name="Teshima H."/>
            <person name="Woyke T."/>
            <person name="Fox B.G."/>
            <person name="Angert E.R."/>
            <person name="Currie C.R."/>
        </authorList>
    </citation>
    <scope>NUCLEOTIDE SEQUENCE [LARGE SCALE GENOMIC DNA]</scope>
    <source>
        <strain evidence="5">ATCC 49066 / DSM 5427 / NCIMB 11756 / RHM5</strain>
    </source>
</reference>
<dbReference type="STRING" id="642492.Clole_3825"/>
<dbReference type="PROSITE" id="PS51272">
    <property type="entry name" value="SLH"/>
    <property type="match status" value="3"/>
</dbReference>
<feature type="chain" id="PRO_5003284192" description="SLH domain-containing protein" evidence="2">
    <location>
        <begin position="21"/>
        <end position="507"/>
    </location>
</feature>
<dbReference type="InterPro" id="IPR001119">
    <property type="entry name" value="SLH_dom"/>
</dbReference>
<evidence type="ECO:0000259" key="3">
    <source>
        <dbReference type="PROSITE" id="PS51272"/>
    </source>
</evidence>
<dbReference type="HOGENOM" id="CLU_539606_0_0_9"/>
<keyword evidence="2" id="KW-0732">Signal</keyword>
<name>F2JIN5_CELLD</name>
<evidence type="ECO:0000256" key="1">
    <source>
        <dbReference type="ARBA" id="ARBA00022737"/>
    </source>
</evidence>
<evidence type="ECO:0000256" key="2">
    <source>
        <dbReference type="SAM" id="SignalP"/>
    </source>
</evidence>
<keyword evidence="1" id="KW-0677">Repeat</keyword>
<keyword evidence="5" id="KW-1185">Reference proteome</keyword>
<dbReference type="RefSeq" id="WP_013658779.1">
    <property type="nucleotide sequence ID" value="NC_015275.1"/>
</dbReference>
<dbReference type="AlphaFoldDB" id="F2JIN5"/>